<evidence type="ECO:0000313" key="3">
    <source>
        <dbReference type="Proteomes" id="UP001530377"/>
    </source>
</evidence>
<feature type="compositionally biased region" description="Polar residues" evidence="1">
    <location>
        <begin position="382"/>
        <end position="392"/>
    </location>
</feature>
<dbReference type="Proteomes" id="UP001530377">
    <property type="component" value="Unassembled WGS sequence"/>
</dbReference>
<name>A0ABD3RHD4_9STRA</name>
<organism evidence="2 3">
    <name type="scientific">Cyclostephanos tholiformis</name>
    <dbReference type="NCBI Taxonomy" id="382380"/>
    <lineage>
        <taxon>Eukaryota</taxon>
        <taxon>Sar</taxon>
        <taxon>Stramenopiles</taxon>
        <taxon>Ochrophyta</taxon>
        <taxon>Bacillariophyta</taxon>
        <taxon>Coscinodiscophyceae</taxon>
        <taxon>Thalassiosirophycidae</taxon>
        <taxon>Stephanodiscales</taxon>
        <taxon>Stephanodiscaceae</taxon>
        <taxon>Cyclostephanos</taxon>
    </lineage>
</organism>
<dbReference type="EMBL" id="JALLPB020000275">
    <property type="protein sequence ID" value="KAL3811186.1"/>
    <property type="molecule type" value="Genomic_DNA"/>
</dbReference>
<evidence type="ECO:0000256" key="1">
    <source>
        <dbReference type="SAM" id="MobiDB-lite"/>
    </source>
</evidence>
<comment type="caution">
    <text evidence="2">The sequence shown here is derived from an EMBL/GenBank/DDBJ whole genome shotgun (WGS) entry which is preliminary data.</text>
</comment>
<evidence type="ECO:0000313" key="2">
    <source>
        <dbReference type="EMBL" id="KAL3811186.1"/>
    </source>
</evidence>
<gene>
    <name evidence="2" type="ORF">ACHAXA_002750</name>
</gene>
<feature type="region of interest" description="Disordered" evidence="1">
    <location>
        <begin position="174"/>
        <end position="211"/>
    </location>
</feature>
<accession>A0ABD3RHD4</accession>
<proteinExistence type="predicted"/>
<reference evidence="2 3" key="1">
    <citation type="submission" date="2024-10" db="EMBL/GenBank/DDBJ databases">
        <title>Updated reference genomes for cyclostephanoid diatoms.</title>
        <authorList>
            <person name="Roberts W.R."/>
            <person name="Alverson A.J."/>
        </authorList>
    </citation>
    <scope>NUCLEOTIDE SEQUENCE [LARGE SCALE GENOMIC DNA]</scope>
    <source>
        <strain evidence="2 3">AJA228-03</strain>
    </source>
</reference>
<keyword evidence="3" id="KW-1185">Reference proteome</keyword>
<feature type="compositionally biased region" description="Polar residues" evidence="1">
    <location>
        <begin position="175"/>
        <end position="186"/>
    </location>
</feature>
<sequence>MSVDPIEIMSLDLNTATKPLMNTGAKRLTEPDVQTVFSCLWNNQQPPQRLKFRIIRVPQNGLKLSPPSFEFDDGLYVLLRSPMNELAPVPSEHTSALMTDSDLASLPSCPWSLSGPQYPKHDGQKVQQRYCYPRGNPGYSNGKGGAMWTMVDQGREDIDCRILHVYHSSKRAGFVSNSESAKSTNTEGKRKHSGSEKKKRQARKVASAETVMRSPGLLRGDLLSSPCHSQLSINLDADLDFNSTNLFDAYSTPVDQHFSFMPIRGTENHSIEDLMSNNAAFINAVAKHSTSSGYLGRNAHAMYPYAQGGRNAHDDDWEKPTSQVTEFSKKLTKVEDDLLADVHRSSTVEQTLKLQLLQSWAKVIAQRPLQSRRVPALEAAEASSTIHSNAGSQKKVKMESPGTPTISP</sequence>
<protein>
    <submittedName>
        <fullName evidence="2">Uncharacterized protein</fullName>
    </submittedName>
</protein>
<feature type="region of interest" description="Disordered" evidence="1">
    <location>
        <begin position="372"/>
        <end position="408"/>
    </location>
</feature>
<dbReference type="AlphaFoldDB" id="A0ABD3RHD4"/>
<feature type="compositionally biased region" description="Basic residues" evidence="1">
    <location>
        <begin position="189"/>
        <end position="203"/>
    </location>
</feature>